<keyword evidence="2" id="KW-0862">Zinc</keyword>
<dbReference type="STRING" id="51028.A0A0N4UY02"/>
<dbReference type="PROSITE" id="PS50089">
    <property type="entry name" value="ZF_RING_2"/>
    <property type="match status" value="1"/>
</dbReference>
<dbReference type="InterPro" id="IPR052639">
    <property type="entry name" value="TRAIP_ubiq-protein_ligase"/>
</dbReference>
<proteinExistence type="predicted"/>
<dbReference type="OrthoDB" id="5831711at2759"/>
<dbReference type="GO" id="GO:0090734">
    <property type="term" value="C:site of DNA damage"/>
    <property type="evidence" value="ECO:0007669"/>
    <property type="project" value="TreeGrafter"/>
</dbReference>
<evidence type="ECO:0000313" key="7">
    <source>
        <dbReference type="WBParaSite" id="EVEC_0000244001-mRNA-1"/>
    </source>
</evidence>
<evidence type="ECO:0000259" key="4">
    <source>
        <dbReference type="PROSITE" id="PS50089"/>
    </source>
</evidence>
<evidence type="ECO:0000313" key="5">
    <source>
        <dbReference type="EMBL" id="VDD87005.1"/>
    </source>
</evidence>
<dbReference type="AlphaFoldDB" id="A0A0N4UY02"/>
<keyword evidence="1 3" id="KW-0863">Zinc-finger</keyword>
<dbReference type="GO" id="GO:0031297">
    <property type="term" value="P:replication fork processing"/>
    <property type="evidence" value="ECO:0007669"/>
    <property type="project" value="TreeGrafter"/>
</dbReference>
<dbReference type="PANTHER" id="PTHR46569:SF1">
    <property type="entry name" value="E3 UBIQUITIN-PROTEIN LIGASE RFWD3-RELATED"/>
    <property type="match status" value="1"/>
</dbReference>
<evidence type="ECO:0000256" key="2">
    <source>
        <dbReference type="ARBA" id="ARBA00022833"/>
    </source>
</evidence>
<dbReference type="GO" id="GO:0016567">
    <property type="term" value="P:protein ubiquitination"/>
    <property type="evidence" value="ECO:0007669"/>
    <property type="project" value="TreeGrafter"/>
</dbReference>
<feature type="domain" description="RING-type" evidence="4">
    <location>
        <begin position="8"/>
        <end position="82"/>
    </location>
</feature>
<reference evidence="5 6" key="2">
    <citation type="submission" date="2018-10" db="EMBL/GenBank/DDBJ databases">
        <authorList>
            <consortium name="Pathogen Informatics"/>
        </authorList>
    </citation>
    <scope>NUCLEOTIDE SEQUENCE [LARGE SCALE GENOMIC DNA]</scope>
</reference>
<dbReference type="PANTHER" id="PTHR46569">
    <property type="entry name" value="E3 UBIQUITIN-PROTEIN LIGASE TRAIP"/>
    <property type="match status" value="1"/>
</dbReference>
<dbReference type="Pfam" id="PF13639">
    <property type="entry name" value="zf-RING_2"/>
    <property type="match status" value="1"/>
</dbReference>
<dbReference type="SUPFAM" id="SSF57850">
    <property type="entry name" value="RING/U-box"/>
    <property type="match status" value="1"/>
</dbReference>
<sequence length="119" mass="13717">MASVEIQCTVCYKDFKTGDAGADIAALPCGHTFHRKCIRDWLRASFPTIQLNYIHLNFERRFTRLLFIVTRGVNGKICPYCRAAVRENEIIEKLYFIGRKNEANGAREVNVQVLHCHLM</sequence>
<keyword evidence="1 3" id="KW-0479">Metal-binding</keyword>
<evidence type="ECO:0000256" key="1">
    <source>
        <dbReference type="ARBA" id="ARBA00022771"/>
    </source>
</evidence>
<dbReference type="GO" id="GO:0008270">
    <property type="term" value="F:zinc ion binding"/>
    <property type="evidence" value="ECO:0007669"/>
    <property type="project" value="UniProtKB-KW"/>
</dbReference>
<organism evidence="7">
    <name type="scientific">Enterobius vermicularis</name>
    <name type="common">Human pinworm</name>
    <dbReference type="NCBI Taxonomy" id="51028"/>
    <lineage>
        <taxon>Eukaryota</taxon>
        <taxon>Metazoa</taxon>
        <taxon>Ecdysozoa</taxon>
        <taxon>Nematoda</taxon>
        <taxon>Chromadorea</taxon>
        <taxon>Rhabditida</taxon>
        <taxon>Spirurina</taxon>
        <taxon>Oxyuridomorpha</taxon>
        <taxon>Oxyuroidea</taxon>
        <taxon>Oxyuridae</taxon>
        <taxon>Enterobius</taxon>
    </lineage>
</organism>
<accession>A0A0N4UY02</accession>
<dbReference type="Proteomes" id="UP000274131">
    <property type="component" value="Unassembled WGS sequence"/>
</dbReference>
<dbReference type="EMBL" id="UXUI01007326">
    <property type="protein sequence ID" value="VDD87005.1"/>
    <property type="molecule type" value="Genomic_DNA"/>
</dbReference>
<reference evidence="7" key="1">
    <citation type="submission" date="2017-02" db="UniProtKB">
        <authorList>
            <consortium name="WormBaseParasite"/>
        </authorList>
    </citation>
    <scope>IDENTIFICATION</scope>
</reference>
<gene>
    <name evidence="5" type="ORF">EVEC_LOCUS2148</name>
</gene>
<evidence type="ECO:0000256" key="3">
    <source>
        <dbReference type="PROSITE-ProRule" id="PRU00175"/>
    </source>
</evidence>
<name>A0A0N4UY02_ENTVE</name>
<dbReference type="InterPro" id="IPR001841">
    <property type="entry name" value="Znf_RING"/>
</dbReference>
<evidence type="ECO:0000313" key="6">
    <source>
        <dbReference type="Proteomes" id="UP000274131"/>
    </source>
</evidence>
<protein>
    <submittedName>
        <fullName evidence="7">RING-type domain-containing protein</fullName>
    </submittedName>
</protein>
<keyword evidence="6" id="KW-1185">Reference proteome</keyword>
<dbReference type="SMART" id="SM00184">
    <property type="entry name" value="RING"/>
    <property type="match status" value="1"/>
</dbReference>
<dbReference type="GO" id="GO:0005634">
    <property type="term" value="C:nucleus"/>
    <property type="evidence" value="ECO:0007669"/>
    <property type="project" value="TreeGrafter"/>
</dbReference>
<dbReference type="Gene3D" id="3.30.40.10">
    <property type="entry name" value="Zinc/RING finger domain, C3HC4 (zinc finger)"/>
    <property type="match status" value="1"/>
</dbReference>
<dbReference type="GO" id="GO:0061630">
    <property type="term" value="F:ubiquitin protein ligase activity"/>
    <property type="evidence" value="ECO:0007669"/>
    <property type="project" value="TreeGrafter"/>
</dbReference>
<dbReference type="WBParaSite" id="EVEC_0000244001-mRNA-1">
    <property type="protein sequence ID" value="EVEC_0000244001-mRNA-1"/>
    <property type="gene ID" value="EVEC_0000244001"/>
</dbReference>
<dbReference type="InterPro" id="IPR013083">
    <property type="entry name" value="Znf_RING/FYVE/PHD"/>
</dbReference>